<feature type="domain" description="WSC" evidence="8">
    <location>
        <begin position="185"/>
        <end position="279"/>
    </location>
</feature>
<dbReference type="STRING" id="1296120.A0A1B9GJ36"/>
<evidence type="ECO:0000313" key="10">
    <source>
        <dbReference type="Proteomes" id="UP000092666"/>
    </source>
</evidence>
<dbReference type="SMART" id="SM00321">
    <property type="entry name" value="WSC"/>
    <property type="match status" value="3"/>
</dbReference>
<reference evidence="9 10" key="1">
    <citation type="submission" date="2013-07" db="EMBL/GenBank/DDBJ databases">
        <title>The Genome Sequence of Cryptococcus heveanensis BCC8398.</title>
        <authorList>
            <consortium name="The Broad Institute Genome Sequencing Platform"/>
            <person name="Cuomo C."/>
            <person name="Litvintseva A."/>
            <person name="Chen Y."/>
            <person name="Heitman J."/>
            <person name="Sun S."/>
            <person name="Springer D."/>
            <person name="Dromer F."/>
            <person name="Young S.K."/>
            <person name="Zeng Q."/>
            <person name="Gargeya S."/>
            <person name="Fitzgerald M."/>
            <person name="Abouelleil A."/>
            <person name="Alvarado L."/>
            <person name="Berlin A.M."/>
            <person name="Chapman S.B."/>
            <person name="Dewar J."/>
            <person name="Goldberg J."/>
            <person name="Griggs A."/>
            <person name="Gujja S."/>
            <person name="Hansen M."/>
            <person name="Howarth C."/>
            <person name="Imamovic A."/>
            <person name="Larimer J."/>
            <person name="McCowan C."/>
            <person name="Murphy C."/>
            <person name="Pearson M."/>
            <person name="Priest M."/>
            <person name="Roberts A."/>
            <person name="Saif S."/>
            <person name="Shea T."/>
            <person name="Sykes S."/>
            <person name="Wortman J."/>
            <person name="Nusbaum C."/>
            <person name="Birren B."/>
        </authorList>
    </citation>
    <scope>NUCLEOTIDE SEQUENCE [LARGE SCALE GENOMIC DNA]</scope>
    <source>
        <strain evidence="9 10">BCC8398</strain>
    </source>
</reference>
<dbReference type="PANTHER" id="PTHR24269:SF16">
    <property type="entry name" value="PROTEIN SLG1"/>
    <property type="match status" value="1"/>
</dbReference>
<evidence type="ECO:0000256" key="5">
    <source>
        <dbReference type="ARBA" id="ARBA00023136"/>
    </source>
</evidence>
<keyword evidence="5" id="KW-0472">Membrane</keyword>
<feature type="domain" description="WSC" evidence="8">
    <location>
        <begin position="299"/>
        <end position="393"/>
    </location>
</feature>
<organism evidence="9 10">
    <name type="scientific">Kwoniella heveanensis BCC8398</name>
    <dbReference type="NCBI Taxonomy" id="1296120"/>
    <lineage>
        <taxon>Eukaryota</taxon>
        <taxon>Fungi</taxon>
        <taxon>Dikarya</taxon>
        <taxon>Basidiomycota</taxon>
        <taxon>Agaricomycotina</taxon>
        <taxon>Tremellomycetes</taxon>
        <taxon>Tremellales</taxon>
        <taxon>Cryptococcaceae</taxon>
        <taxon>Kwoniella</taxon>
    </lineage>
</organism>
<evidence type="ECO:0000256" key="1">
    <source>
        <dbReference type="ARBA" id="ARBA00004167"/>
    </source>
</evidence>
<proteinExistence type="predicted"/>
<dbReference type="EMBL" id="KV700138">
    <property type="protein sequence ID" value="OCF31023.1"/>
    <property type="molecule type" value="Genomic_DNA"/>
</dbReference>
<keyword evidence="3 7" id="KW-0732">Signal</keyword>
<protein>
    <recommendedName>
        <fullName evidence="8">WSC domain-containing protein</fullName>
    </recommendedName>
</protein>
<dbReference type="InterPro" id="IPR002889">
    <property type="entry name" value="WSC_carb-bd"/>
</dbReference>
<name>A0A1B9GJ36_9TREE</name>
<comment type="subcellular location">
    <subcellularLocation>
        <location evidence="1">Membrane</location>
        <topology evidence="1">Single-pass membrane protein</topology>
    </subcellularLocation>
</comment>
<evidence type="ECO:0000256" key="3">
    <source>
        <dbReference type="ARBA" id="ARBA00022729"/>
    </source>
</evidence>
<evidence type="ECO:0000259" key="8">
    <source>
        <dbReference type="PROSITE" id="PS51212"/>
    </source>
</evidence>
<keyword evidence="4" id="KW-1133">Transmembrane helix</keyword>
<dbReference type="Proteomes" id="UP000092666">
    <property type="component" value="Unassembled WGS sequence"/>
</dbReference>
<evidence type="ECO:0000256" key="2">
    <source>
        <dbReference type="ARBA" id="ARBA00022692"/>
    </source>
</evidence>
<keyword evidence="6" id="KW-0325">Glycoprotein</keyword>
<feature type="chain" id="PRO_5008627097" description="WSC domain-containing protein" evidence="7">
    <location>
        <begin position="21"/>
        <end position="510"/>
    </location>
</feature>
<dbReference type="AlphaFoldDB" id="A0A1B9GJ36"/>
<evidence type="ECO:0000256" key="7">
    <source>
        <dbReference type="SAM" id="SignalP"/>
    </source>
</evidence>
<dbReference type="OrthoDB" id="5985073at2759"/>
<keyword evidence="2" id="KW-0812">Transmembrane</keyword>
<accession>A0A1B9GJ36</accession>
<feature type="signal peptide" evidence="7">
    <location>
        <begin position="1"/>
        <end position="20"/>
    </location>
</feature>
<dbReference type="PROSITE" id="PS51212">
    <property type="entry name" value="WSC"/>
    <property type="match status" value="3"/>
</dbReference>
<keyword evidence="10" id="KW-1185">Reference proteome</keyword>
<dbReference type="Pfam" id="PF01822">
    <property type="entry name" value="WSC"/>
    <property type="match status" value="3"/>
</dbReference>
<evidence type="ECO:0000313" key="9">
    <source>
        <dbReference type="EMBL" id="OCF31023.1"/>
    </source>
</evidence>
<dbReference type="GO" id="GO:0005886">
    <property type="term" value="C:plasma membrane"/>
    <property type="evidence" value="ECO:0007669"/>
    <property type="project" value="TreeGrafter"/>
</dbReference>
<evidence type="ECO:0000256" key="6">
    <source>
        <dbReference type="ARBA" id="ARBA00023180"/>
    </source>
</evidence>
<gene>
    <name evidence="9" type="ORF">I316_07294</name>
</gene>
<reference evidence="10" key="2">
    <citation type="submission" date="2013-12" db="EMBL/GenBank/DDBJ databases">
        <title>Evolution of pathogenesis and genome organization in the Tremellales.</title>
        <authorList>
            <person name="Cuomo C."/>
            <person name="Litvintseva A."/>
            <person name="Heitman J."/>
            <person name="Chen Y."/>
            <person name="Sun S."/>
            <person name="Springer D."/>
            <person name="Dromer F."/>
            <person name="Young S."/>
            <person name="Zeng Q."/>
            <person name="Chapman S."/>
            <person name="Gujja S."/>
            <person name="Saif S."/>
            <person name="Birren B."/>
        </authorList>
    </citation>
    <scope>NUCLEOTIDE SEQUENCE [LARGE SCALE GENOMIC DNA]</scope>
    <source>
        <strain evidence="10">BCC8398</strain>
    </source>
</reference>
<evidence type="ECO:0000256" key="4">
    <source>
        <dbReference type="ARBA" id="ARBA00022989"/>
    </source>
</evidence>
<dbReference type="PANTHER" id="PTHR24269">
    <property type="entry name" value="KREMEN PROTEIN"/>
    <property type="match status" value="1"/>
</dbReference>
<dbReference type="InterPro" id="IPR051836">
    <property type="entry name" value="Kremen_rcpt"/>
</dbReference>
<sequence length="510" mass="53342">MITNLFAVFTALATLVSVQAYTYVGAASALPSGTVKQVSAGSYNDCQNVCAQAGLNFSYWKQYPSACYCTQNGPLASELINSFQQDQNYNVVWVTGSSTWTACEEHLNNFTPVQTTNVDRPEKCLAFCSGFPGISNIATVDSNGVGNYQCSCYSTRINGYGGTSCKLGNIFVFYQPAAELPSGWSAASTSCIAEGTTGRALTGAKTTSNSMTFNQCTNYCQNQGYPLAGVEYGSECYCGAVLSNGASLNKPSSNCNVKCAGASDLKCGGPRALTLFVNQAGVSGLSSDYSSKPVNLPSGWSSVSCIKEGTSGRALASARTSSNSMTPETCINYCAGLGWQYAGVEYGSECYCADSLSNGADLSLTSTGCTMSCSGDKAQICGGSNAVQLYQNPDLALANTVQDPNYHLQGCIQEVSGRALTGASVNKNDLTIESCIAFCSEGGFTYAGVEYGSECYCGNELSNGADASKLSTQCNVPCKGNNAENCGGPNAIQLYAQYTRSAPITGSRRR</sequence>
<feature type="domain" description="WSC" evidence="8">
    <location>
        <begin position="405"/>
        <end position="498"/>
    </location>
</feature>